<name>A0A5N7BNT6_9EURO</name>
<reference evidence="1 2" key="1">
    <citation type="submission" date="2019-04" db="EMBL/GenBank/DDBJ databases">
        <title>Friends and foes A comparative genomics studyof 23 Aspergillus species from section Flavi.</title>
        <authorList>
            <consortium name="DOE Joint Genome Institute"/>
            <person name="Kjaerbolling I."/>
            <person name="Vesth T."/>
            <person name="Frisvad J.C."/>
            <person name="Nybo J.L."/>
            <person name="Theobald S."/>
            <person name="Kildgaard S."/>
            <person name="Isbrandt T."/>
            <person name="Kuo A."/>
            <person name="Sato A."/>
            <person name="Lyhne E.K."/>
            <person name="Kogle M.E."/>
            <person name="Wiebenga A."/>
            <person name="Kun R.S."/>
            <person name="Lubbers R.J."/>
            <person name="Makela M.R."/>
            <person name="Barry K."/>
            <person name="Chovatia M."/>
            <person name="Clum A."/>
            <person name="Daum C."/>
            <person name="Haridas S."/>
            <person name="He G."/>
            <person name="LaButti K."/>
            <person name="Lipzen A."/>
            <person name="Mondo S."/>
            <person name="Riley R."/>
            <person name="Salamov A."/>
            <person name="Simmons B.A."/>
            <person name="Magnuson J.K."/>
            <person name="Henrissat B."/>
            <person name="Mortensen U.H."/>
            <person name="Larsen T.O."/>
            <person name="Devries R.P."/>
            <person name="Grigoriev I.V."/>
            <person name="Machida M."/>
            <person name="Baker S.E."/>
            <person name="Andersen M.R."/>
        </authorList>
    </citation>
    <scope>NUCLEOTIDE SEQUENCE [LARGE SCALE GENOMIC DNA]</scope>
    <source>
        <strain evidence="1 2">IBT 29228</strain>
    </source>
</reference>
<accession>A0A5N7BNT6</accession>
<dbReference type="Proteomes" id="UP000326198">
    <property type="component" value="Unassembled WGS sequence"/>
</dbReference>
<gene>
    <name evidence="1" type="ORF">BDV26DRAFT_139296</name>
</gene>
<sequence length="181" mass="20104">MGRSRARSKGKRDREVGVRRRRAARVAGIKEAIIIITGWIQPNWQVSASAIRDQIVEVKRGHRRAATEGSTNEMQEKQIHFSIDHRPPMNSAGIFAPNLRVEKGWGLGKSPNNSSFILSARSRQDALRSPLSRLLLEHLEPLVTAAKSNGASTNQDSRDGVVTAQIVLFCSLMLTEWDVAQ</sequence>
<dbReference type="AlphaFoldDB" id="A0A5N7BNT6"/>
<keyword evidence="2" id="KW-1185">Reference proteome</keyword>
<dbReference type="EMBL" id="ML736155">
    <property type="protein sequence ID" value="KAE8383439.1"/>
    <property type="molecule type" value="Genomic_DNA"/>
</dbReference>
<evidence type="ECO:0000313" key="1">
    <source>
        <dbReference type="EMBL" id="KAE8383439.1"/>
    </source>
</evidence>
<organism evidence="1 2">
    <name type="scientific">Aspergillus bertholletiae</name>
    <dbReference type="NCBI Taxonomy" id="1226010"/>
    <lineage>
        <taxon>Eukaryota</taxon>
        <taxon>Fungi</taxon>
        <taxon>Dikarya</taxon>
        <taxon>Ascomycota</taxon>
        <taxon>Pezizomycotina</taxon>
        <taxon>Eurotiomycetes</taxon>
        <taxon>Eurotiomycetidae</taxon>
        <taxon>Eurotiales</taxon>
        <taxon>Aspergillaceae</taxon>
        <taxon>Aspergillus</taxon>
        <taxon>Aspergillus subgen. Circumdati</taxon>
    </lineage>
</organism>
<protein>
    <submittedName>
        <fullName evidence="1">Uncharacterized protein</fullName>
    </submittedName>
</protein>
<evidence type="ECO:0000313" key="2">
    <source>
        <dbReference type="Proteomes" id="UP000326198"/>
    </source>
</evidence>
<proteinExistence type="predicted"/>